<reference evidence="3" key="1">
    <citation type="submission" date="2016-10" db="EMBL/GenBank/DDBJ databases">
        <authorList>
            <person name="Varghese N."/>
            <person name="Submissions S."/>
        </authorList>
    </citation>
    <scope>NUCLEOTIDE SEQUENCE [LARGE SCALE GENOMIC DNA]</scope>
    <source>
        <strain evidence="3">DSM 21857</strain>
    </source>
</reference>
<keyword evidence="1" id="KW-0812">Transmembrane</keyword>
<dbReference type="Proteomes" id="UP000242763">
    <property type="component" value="Unassembled WGS sequence"/>
</dbReference>
<keyword evidence="3" id="KW-1185">Reference proteome</keyword>
<dbReference type="AlphaFoldDB" id="A0A1I3RI88"/>
<proteinExistence type="predicted"/>
<dbReference type="OrthoDB" id="8447782at2"/>
<dbReference type="EMBL" id="FORF01000020">
    <property type="protein sequence ID" value="SFJ45995.1"/>
    <property type="molecule type" value="Genomic_DNA"/>
</dbReference>
<keyword evidence="1" id="KW-0472">Membrane</keyword>
<protein>
    <submittedName>
        <fullName evidence="2">Uncharacterized protein</fullName>
    </submittedName>
</protein>
<keyword evidence="1" id="KW-1133">Transmembrane helix</keyword>
<evidence type="ECO:0000313" key="3">
    <source>
        <dbReference type="Proteomes" id="UP000242763"/>
    </source>
</evidence>
<evidence type="ECO:0000313" key="2">
    <source>
        <dbReference type="EMBL" id="SFJ45995.1"/>
    </source>
</evidence>
<evidence type="ECO:0000256" key="1">
    <source>
        <dbReference type="SAM" id="Phobius"/>
    </source>
</evidence>
<accession>A0A1I3RI88</accession>
<sequence length="108" mass="11784">MALRDDWEHPRARRGWNLGGAGMGVLRLTLLFGSIAIAMALFLTPFLDNQTRRIAHSGQPFPAGVDMMSTGSIGPRNGNHYVVRRSVLQSSPSSVCIIRENGMRSGDC</sequence>
<feature type="transmembrane region" description="Helical" evidence="1">
    <location>
        <begin position="20"/>
        <end position="43"/>
    </location>
</feature>
<gene>
    <name evidence="2" type="ORF">SAMN03080618_03040</name>
</gene>
<dbReference type="STRING" id="1121003.SAMN03080618_03040"/>
<organism evidence="2 3">
    <name type="scientific">Aquamicrobium aerolatum DSM 21857</name>
    <dbReference type="NCBI Taxonomy" id="1121003"/>
    <lineage>
        <taxon>Bacteria</taxon>
        <taxon>Pseudomonadati</taxon>
        <taxon>Pseudomonadota</taxon>
        <taxon>Alphaproteobacteria</taxon>
        <taxon>Hyphomicrobiales</taxon>
        <taxon>Phyllobacteriaceae</taxon>
        <taxon>Aerobium</taxon>
    </lineage>
</organism>
<dbReference type="RefSeq" id="WP_091524049.1">
    <property type="nucleotide sequence ID" value="NZ_FORF01000020.1"/>
</dbReference>
<name>A0A1I3RI88_9HYPH</name>